<dbReference type="CDD" id="cd07377">
    <property type="entry name" value="WHTH_GntR"/>
    <property type="match status" value="1"/>
</dbReference>
<dbReference type="AlphaFoldDB" id="A0A848B263"/>
<dbReference type="InterPro" id="IPR000485">
    <property type="entry name" value="AsnC-type_HTH_dom"/>
</dbReference>
<organism evidence="5 6">
    <name type="scientific">Selenomonas bovis</name>
    <dbReference type="NCBI Taxonomy" id="416586"/>
    <lineage>
        <taxon>Bacteria</taxon>
        <taxon>Bacillati</taxon>
        <taxon>Bacillota</taxon>
        <taxon>Negativicutes</taxon>
        <taxon>Selenomonadales</taxon>
        <taxon>Selenomonadaceae</taxon>
        <taxon>Selenomonas</taxon>
    </lineage>
</organism>
<dbReference type="InterPro" id="IPR011711">
    <property type="entry name" value="GntR_C"/>
</dbReference>
<dbReference type="PRINTS" id="PR00035">
    <property type="entry name" value="HTHGNTR"/>
</dbReference>
<dbReference type="PROSITE" id="PS50949">
    <property type="entry name" value="HTH_GNTR"/>
    <property type="match status" value="1"/>
</dbReference>
<keyword evidence="6" id="KW-1185">Reference proteome</keyword>
<dbReference type="GO" id="GO:0043565">
    <property type="term" value="F:sequence-specific DNA binding"/>
    <property type="evidence" value="ECO:0007669"/>
    <property type="project" value="InterPro"/>
</dbReference>
<dbReference type="PANTHER" id="PTHR43537:SF24">
    <property type="entry name" value="GLUCONATE OPERON TRANSCRIPTIONAL REPRESSOR"/>
    <property type="match status" value="1"/>
</dbReference>
<evidence type="ECO:0000256" key="3">
    <source>
        <dbReference type="ARBA" id="ARBA00023163"/>
    </source>
</evidence>
<dbReference type="InterPro" id="IPR036390">
    <property type="entry name" value="WH_DNA-bd_sf"/>
</dbReference>
<dbReference type="InterPro" id="IPR008920">
    <property type="entry name" value="TF_FadR/GntR_C"/>
</dbReference>
<dbReference type="Pfam" id="PF00392">
    <property type="entry name" value="GntR"/>
    <property type="match status" value="1"/>
</dbReference>
<dbReference type="InterPro" id="IPR000524">
    <property type="entry name" value="Tscrpt_reg_HTH_GntR"/>
</dbReference>
<dbReference type="RefSeq" id="WP_026327761.1">
    <property type="nucleotide sequence ID" value="NZ_DBGAXS010000107.1"/>
</dbReference>
<dbReference type="EMBL" id="JABAFA010000003">
    <property type="protein sequence ID" value="NMD98329.1"/>
    <property type="molecule type" value="Genomic_DNA"/>
</dbReference>
<dbReference type="SUPFAM" id="SSF46785">
    <property type="entry name" value="Winged helix' DNA-binding domain"/>
    <property type="match status" value="1"/>
</dbReference>
<comment type="caution">
    <text evidence="5">The sequence shown here is derived from an EMBL/GenBank/DDBJ whole genome shotgun (WGS) entry which is preliminary data.</text>
</comment>
<evidence type="ECO:0000313" key="6">
    <source>
        <dbReference type="Proteomes" id="UP000543804"/>
    </source>
</evidence>
<dbReference type="Proteomes" id="UP000543804">
    <property type="component" value="Unassembled WGS sequence"/>
</dbReference>
<feature type="domain" description="HTH gntR-type" evidence="4">
    <location>
        <begin position="14"/>
        <end position="81"/>
    </location>
</feature>
<evidence type="ECO:0000256" key="1">
    <source>
        <dbReference type="ARBA" id="ARBA00023015"/>
    </source>
</evidence>
<dbReference type="GO" id="GO:0003700">
    <property type="term" value="F:DNA-binding transcription factor activity"/>
    <property type="evidence" value="ECO:0007669"/>
    <property type="project" value="InterPro"/>
</dbReference>
<dbReference type="InterPro" id="IPR036388">
    <property type="entry name" value="WH-like_DNA-bd_sf"/>
</dbReference>
<gene>
    <name evidence="5" type="ORF">HF878_02360</name>
</gene>
<dbReference type="SMART" id="SM00895">
    <property type="entry name" value="FCD"/>
    <property type="match status" value="1"/>
</dbReference>
<dbReference type="SUPFAM" id="SSF48008">
    <property type="entry name" value="GntR ligand-binding domain-like"/>
    <property type="match status" value="1"/>
</dbReference>
<evidence type="ECO:0000256" key="2">
    <source>
        <dbReference type="ARBA" id="ARBA00023125"/>
    </source>
</evidence>
<evidence type="ECO:0000259" key="4">
    <source>
        <dbReference type="PROSITE" id="PS50949"/>
    </source>
</evidence>
<proteinExistence type="predicted"/>
<evidence type="ECO:0000313" key="5">
    <source>
        <dbReference type="EMBL" id="NMD98329.1"/>
    </source>
</evidence>
<dbReference type="PRINTS" id="PR00033">
    <property type="entry name" value="HTHASNC"/>
</dbReference>
<dbReference type="Pfam" id="PF07729">
    <property type="entry name" value="FCD"/>
    <property type="match status" value="1"/>
</dbReference>
<dbReference type="Gene3D" id="1.20.120.530">
    <property type="entry name" value="GntR ligand-binding domain-like"/>
    <property type="match status" value="1"/>
</dbReference>
<accession>A0A848B263</accession>
<name>A0A848B263_9FIRM</name>
<keyword evidence="3" id="KW-0804">Transcription</keyword>
<keyword evidence="2" id="KW-0238">DNA-binding</keyword>
<protein>
    <submittedName>
        <fullName evidence="5">GntR family transcriptional regulator</fullName>
    </submittedName>
</protein>
<dbReference type="PANTHER" id="PTHR43537">
    <property type="entry name" value="TRANSCRIPTIONAL REGULATOR, GNTR FAMILY"/>
    <property type="match status" value="1"/>
</dbReference>
<keyword evidence="1" id="KW-0805">Transcription regulation</keyword>
<reference evidence="5 6" key="1">
    <citation type="submission" date="2020-04" db="EMBL/GenBank/DDBJ databases">
        <authorList>
            <person name="Hitch T.C.A."/>
            <person name="Wylensek D."/>
            <person name="Clavel T."/>
        </authorList>
    </citation>
    <scope>NUCLEOTIDE SEQUENCE [LARGE SCALE GENOMIC DNA]</scope>
    <source>
        <strain evidence="5 6">PG-130-P53-12</strain>
    </source>
</reference>
<sequence>MEKKLSPIKLDSYQPLREVVCESLRDAIRRGVLKPGERLMEIQLAEELGVSRTPVREAIRKLELEGYVIMMPRRGTYVASMSIRDINEIFEIRTALESLSNGLAAERITDEELESLQRLLVMIGGYVEEGNMDKIVETDIEFHDLLYRAARNSRLVGIISNLREQLTRFRTLSMSYPGRLETTLEEHREIVEAIAEGDVKRAKKAAEHHMEMSEKTLLKAVDANKKNEKTKRARKAAK</sequence>
<dbReference type="SMART" id="SM00345">
    <property type="entry name" value="HTH_GNTR"/>
    <property type="match status" value="1"/>
</dbReference>
<dbReference type="Gene3D" id="1.10.10.10">
    <property type="entry name" value="Winged helix-like DNA-binding domain superfamily/Winged helix DNA-binding domain"/>
    <property type="match status" value="1"/>
</dbReference>